<evidence type="ECO:0000313" key="2">
    <source>
        <dbReference type="Proteomes" id="UP000319411"/>
    </source>
</evidence>
<gene>
    <name evidence="1" type="ORF">D8B20_04980</name>
</gene>
<dbReference type="AlphaFoldDB" id="A0A518XAS1"/>
<accession>A0A518XAS1</accession>
<keyword evidence="2" id="KW-1185">Reference proteome</keyword>
<name>A0A518XAS1_9GAMM</name>
<sequence length="73" mass="8131">MRGVSPAAGYFRHLQPEKPQMFQNVNSCYRYHVKGNIAAKSSAAAGEFLFCEGDQLFAGGLSVRFGFWLHSVF</sequence>
<evidence type="ECO:0000313" key="1">
    <source>
        <dbReference type="EMBL" id="QDY41291.1"/>
    </source>
</evidence>
<organism evidence="1 2">
    <name type="scientific">Candidatus Pantoea soli</name>
    <dbReference type="NCBI Taxonomy" id="3098669"/>
    <lineage>
        <taxon>Bacteria</taxon>
        <taxon>Pseudomonadati</taxon>
        <taxon>Pseudomonadota</taxon>
        <taxon>Gammaproteobacteria</taxon>
        <taxon>Enterobacterales</taxon>
        <taxon>Erwiniaceae</taxon>
        <taxon>Pantoea</taxon>
    </lineage>
</organism>
<proteinExistence type="predicted"/>
<dbReference type="EMBL" id="CP032702">
    <property type="protein sequence ID" value="QDY41291.1"/>
    <property type="molecule type" value="Genomic_DNA"/>
</dbReference>
<dbReference type="Proteomes" id="UP000319411">
    <property type="component" value="Chromosome"/>
</dbReference>
<protein>
    <submittedName>
        <fullName evidence="1">Uncharacterized protein</fullName>
    </submittedName>
</protein>
<reference evidence="1 2" key="1">
    <citation type="submission" date="2018-10" db="EMBL/GenBank/DDBJ databases">
        <title>Genome Sequencing of Pantoea dispersa DSM 32899.</title>
        <authorList>
            <person name="Nawrath M."/>
            <person name="Ottenheim C."/>
            <person name="Wilm A."/>
            <person name="Zimmermann W."/>
            <person name="Wu J.C."/>
        </authorList>
    </citation>
    <scope>NUCLEOTIDE SEQUENCE [LARGE SCALE GENOMIC DNA]</scope>
    <source>
        <strain evidence="1 2">DSM 32899</strain>
    </source>
</reference>
<dbReference type="KEGG" id="pdis:D8B20_04980"/>